<feature type="domain" description="FAD-binding PCMH-type" evidence="2">
    <location>
        <begin position="13"/>
        <end position="179"/>
    </location>
</feature>
<dbReference type="InterPro" id="IPR007173">
    <property type="entry name" value="ALO_C"/>
</dbReference>
<dbReference type="PANTHER" id="PTHR43762:SF1">
    <property type="entry name" value="D-ARABINONO-1,4-LACTONE OXIDASE"/>
    <property type="match status" value="1"/>
</dbReference>
<organism evidence="3 4">
    <name type="scientific">Phytoactinopolyspora mesophila</name>
    <dbReference type="NCBI Taxonomy" id="2650750"/>
    <lineage>
        <taxon>Bacteria</taxon>
        <taxon>Bacillati</taxon>
        <taxon>Actinomycetota</taxon>
        <taxon>Actinomycetes</taxon>
        <taxon>Jiangellales</taxon>
        <taxon>Jiangellaceae</taxon>
        <taxon>Phytoactinopolyspora</taxon>
    </lineage>
</organism>
<dbReference type="InterPro" id="IPR010031">
    <property type="entry name" value="FAD_lactone_oxidase-like"/>
</dbReference>
<gene>
    <name evidence="3" type="ORF">F7O44_08575</name>
</gene>
<protein>
    <submittedName>
        <fullName evidence="3">FAD-binding protein</fullName>
    </submittedName>
</protein>
<evidence type="ECO:0000256" key="1">
    <source>
        <dbReference type="ARBA" id="ARBA00023002"/>
    </source>
</evidence>
<dbReference type="InterPro" id="IPR016166">
    <property type="entry name" value="FAD-bd_PCMH"/>
</dbReference>
<dbReference type="Proteomes" id="UP000460435">
    <property type="component" value="Unassembled WGS sequence"/>
</dbReference>
<dbReference type="Gene3D" id="3.30.70.2520">
    <property type="match status" value="1"/>
</dbReference>
<dbReference type="InterPro" id="IPR016167">
    <property type="entry name" value="FAD-bd_PCMH_sub1"/>
</dbReference>
<dbReference type="PIRSF" id="PIRSF000136">
    <property type="entry name" value="LGO_GLO"/>
    <property type="match status" value="1"/>
</dbReference>
<dbReference type="GO" id="GO:0080049">
    <property type="term" value="F:L-gulono-1,4-lactone dehydrogenase activity"/>
    <property type="evidence" value="ECO:0007669"/>
    <property type="project" value="TreeGrafter"/>
</dbReference>
<dbReference type="Gene3D" id="1.10.45.10">
    <property type="entry name" value="Vanillyl-alcohol Oxidase, Chain A, domain 4"/>
    <property type="match status" value="1"/>
</dbReference>
<proteinExistence type="predicted"/>
<dbReference type="SUPFAM" id="SSF56176">
    <property type="entry name" value="FAD-binding/transporter-associated domain-like"/>
    <property type="match status" value="1"/>
</dbReference>
<dbReference type="InterPro" id="IPR016171">
    <property type="entry name" value="Vanillyl_alc_oxidase_C-sub2"/>
</dbReference>
<dbReference type="Gene3D" id="3.30.43.10">
    <property type="entry name" value="Uridine Diphospho-n-acetylenolpyruvylglucosamine Reductase, domain 2"/>
    <property type="match status" value="1"/>
</dbReference>
<dbReference type="InterPro" id="IPR016169">
    <property type="entry name" value="FAD-bd_PCMH_sub2"/>
</dbReference>
<dbReference type="InterPro" id="IPR006094">
    <property type="entry name" value="Oxid_FAD_bind_N"/>
</dbReference>
<dbReference type="InterPro" id="IPR036318">
    <property type="entry name" value="FAD-bd_PCMH-like_sf"/>
</dbReference>
<dbReference type="RefSeq" id="WP_162449797.1">
    <property type="nucleotide sequence ID" value="NZ_WLZY01000002.1"/>
</dbReference>
<keyword evidence="4" id="KW-1185">Reference proteome</keyword>
<reference evidence="3 4" key="1">
    <citation type="submission" date="2019-11" db="EMBL/GenBank/DDBJ databases">
        <authorList>
            <person name="Li X.-J."/>
            <person name="Feng X.-M."/>
        </authorList>
    </citation>
    <scope>NUCLEOTIDE SEQUENCE [LARGE SCALE GENOMIC DNA]</scope>
    <source>
        <strain evidence="3 4">XMNu-373</strain>
    </source>
</reference>
<dbReference type="PANTHER" id="PTHR43762">
    <property type="entry name" value="L-GULONOLACTONE OXIDASE"/>
    <property type="match status" value="1"/>
</dbReference>
<dbReference type="Gene3D" id="3.30.465.10">
    <property type="match status" value="1"/>
</dbReference>
<name>A0A7K3M2H7_9ACTN</name>
<keyword evidence="1" id="KW-0560">Oxidoreductase</keyword>
<dbReference type="Pfam" id="PF04030">
    <property type="entry name" value="ALO"/>
    <property type="match status" value="1"/>
</dbReference>
<dbReference type="GO" id="GO:0016020">
    <property type="term" value="C:membrane"/>
    <property type="evidence" value="ECO:0007669"/>
    <property type="project" value="InterPro"/>
</dbReference>
<dbReference type="Pfam" id="PF01565">
    <property type="entry name" value="FAD_binding_4"/>
    <property type="match status" value="1"/>
</dbReference>
<dbReference type="AlphaFoldDB" id="A0A7K3M2H7"/>
<dbReference type="PROSITE" id="PS51387">
    <property type="entry name" value="FAD_PCMH"/>
    <property type="match status" value="1"/>
</dbReference>
<dbReference type="GO" id="GO:0071949">
    <property type="term" value="F:FAD binding"/>
    <property type="evidence" value="ECO:0007669"/>
    <property type="project" value="InterPro"/>
</dbReference>
<accession>A0A7K3M2H7</accession>
<dbReference type="EMBL" id="WLZY01000002">
    <property type="protein sequence ID" value="NDL57122.1"/>
    <property type="molecule type" value="Genomic_DNA"/>
</dbReference>
<dbReference type="Gene3D" id="3.30.70.2530">
    <property type="match status" value="1"/>
</dbReference>
<dbReference type="GO" id="GO:0003885">
    <property type="term" value="F:D-arabinono-1,4-lactone oxidase activity"/>
    <property type="evidence" value="ECO:0007669"/>
    <property type="project" value="InterPro"/>
</dbReference>
<evidence type="ECO:0000313" key="3">
    <source>
        <dbReference type="EMBL" id="NDL57122.1"/>
    </source>
</evidence>
<comment type="caution">
    <text evidence="3">The sequence shown here is derived from an EMBL/GenBank/DDBJ whole genome shotgun (WGS) entry which is preliminary data.</text>
</comment>
<sequence length="424" mass="46165">MTATRLTNWARNIQYTATQVQRPSSLSELQALVTDSPRVRVLGTRHSFNTIADTDGVLVSVDALDMPTTLDPAAATVTVGGGVRYTELCQWLHRRGWAVHNLGSLPHISVAGAVATGTHGSGDRNGNLATAVSALEMITADGELVRLSRDTDGDRFNGAVVSLGALGVMVKLTLDVVPTYAMRQRVYTGLSWTALAQRLDDVFASGYSVSVFTDWADAEHTQIWVKRHADDTREDTTSLFGAAAADVAMHPIAGMPASFCTEQLGVPGPWHARLPHFRAEDTPSTGDELQSEYLVPREHAAQAVAALEAIRDRIAPVLQVCELRTVQADELWLSPSYRQDVLGLHFTWISDLTPVRGVMEAVEKALEPFAARPHWGKIFGIPAEAVRAMYPRLPDFADLAHEYDPEGKFRNQFVDQYLTPGGAG</sequence>
<evidence type="ECO:0000313" key="4">
    <source>
        <dbReference type="Proteomes" id="UP000460435"/>
    </source>
</evidence>
<evidence type="ECO:0000259" key="2">
    <source>
        <dbReference type="PROSITE" id="PS51387"/>
    </source>
</evidence>